<gene>
    <name evidence="1" type="ORF">RM553_05515</name>
</gene>
<comment type="caution">
    <text evidence="1">The sequence shown here is derived from an EMBL/GenBank/DDBJ whole genome shotgun (WGS) entry which is preliminary data.</text>
</comment>
<evidence type="ECO:0000313" key="1">
    <source>
        <dbReference type="EMBL" id="MDT0642287.1"/>
    </source>
</evidence>
<reference evidence="1 2" key="1">
    <citation type="submission" date="2023-09" db="EMBL/GenBank/DDBJ databases">
        <authorList>
            <person name="Rey-Velasco X."/>
        </authorList>
    </citation>
    <scope>NUCLEOTIDE SEQUENCE [LARGE SCALE GENOMIC DNA]</scope>
    <source>
        <strain evidence="1 2">F363</strain>
    </source>
</reference>
<dbReference type="Proteomes" id="UP001262889">
    <property type="component" value="Unassembled WGS sequence"/>
</dbReference>
<dbReference type="EMBL" id="JAVRHQ010000004">
    <property type="protein sequence ID" value="MDT0642287.1"/>
    <property type="molecule type" value="Genomic_DNA"/>
</dbReference>
<accession>A0ABU3C7I7</accession>
<dbReference type="RefSeq" id="WP_311533959.1">
    <property type="nucleotide sequence ID" value="NZ_JAVRHQ010000004.1"/>
</dbReference>
<name>A0ABU3C7I7_9FLAO</name>
<organism evidence="1 2">
    <name type="scientific">Autumnicola tepida</name>
    <dbReference type="NCBI Taxonomy" id="3075595"/>
    <lineage>
        <taxon>Bacteria</taxon>
        <taxon>Pseudomonadati</taxon>
        <taxon>Bacteroidota</taxon>
        <taxon>Flavobacteriia</taxon>
        <taxon>Flavobacteriales</taxon>
        <taxon>Flavobacteriaceae</taxon>
        <taxon>Autumnicola</taxon>
    </lineage>
</organism>
<evidence type="ECO:0000313" key="2">
    <source>
        <dbReference type="Proteomes" id="UP001262889"/>
    </source>
</evidence>
<protein>
    <submittedName>
        <fullName evidence="1">Uncharacterized protein</fullName>
    </submittedName>
</protein>
<sequence>MNKLNLHFKNKEHLTALLNDTTFSLEIQYLNPERFDDYNLELIDPSEYHQELDTEEVILGKFARAIKRLIFSNSTYPIDYLNTILVYRKNGLTHNKQVIIDSTDFKLDN</sequence>
<proteinExistence type="predicted"/>
<keyword evidence="2" id="KW-1185">Reference proteome</keyword>